<evidence type="ECO:0000313" key="1">
    <source>
        <dbReference type="EMBL" id="CAB4133602.1"/>
    </source>
</evidence>
<dbReference type="EMBL" id="LR796274">
    <property type="protein sequence ID" value="CAB4133602.1"/>
    <property type="molecule type" value="Genomic_DNA"/>
</dbReference>
<protein>
    <submittedName>
        <fullName evidence="1">Uncharacterized protein</fullName>
    </submittedName>
</protein>
<gene>
    <name evidence="1" type="ORF">UFOVP257_324</name>
</gene>
<sequence length="194" mass="22901">MLPERIFFTGVPGSRWSGIAQTLESISGFNTSDRTPERTYDHHSYSGHKGAYFGWRMEFEPILLWDGINNIDQAWTESGGCKLVKSHQWPDKFNEIEKIFPDDWIMLVYRPDMVSFAWWHEAGGFQIKYPSYKWYQDEADMLHEISRNNKLMLKYACEKRATWSYFTSEWIKENFDADIEVPATHPDILVTLIK</sequence>
<reference evidence="1" key="1">
    <citation type="submission" date="2020-04" db="EMBL/GenBank/DDBJ databases">
        <authorList>
            <person name="Chiriac C."/>
            <person name="Salcher M."/>
            <person name="Ghai R."/>
            <person name="Kavagutti S V."/>
        </authorList>
    </citation>
    <scope>NUCLEOTIDE SEQUENCE</scope>
</reference>
<proteinExistence type="predicted"/>
<organism evidence="1">
    <name type="scientific">uncultured Caudovirales phage</name>
    <dbReference type="NCBI Taxonomy" id="2100421"/>
    <lineage>
        <taxon>Viruses</taxon>
        <taxon>Duplodnaviria</taxon>
        <taxon>Heunggongvirae</taxon>
        <taxon>Uroviricota</taxon>
        <taxon>Caudoviricetes</taxon>
        <taxon>Peduoviridae</taxon>
        <taxon>Maltschvirus</taxon>
        <taxon>Maltschvirus maltsch</taxon>
    </lineage>
</organism>
<accession>A0A6J5LJ52</accession>
<name>A0A6J5LJ52_9CAUD</name>